<keyword evidence="1" id="KW-0812">Transmembrane</keyword>
<feature type="chain" id="PRO_5003203232" evidence="2">
    <location>
        <begin position="33"/>
        <end position="149"/>
    </location>
</feature>
<dbReference type="EMBL" id="ADCP02000002">
    <property type="protein sequence ID" value="EFV45660.1"/>
    <property type="molecule type" value="Genomic_DNA"/>
</dbReference>
<evidence type="ECO:0000256" key="2">
    <source>
        <dbReference type="SAM" id="SignalP"/>
    </source>
</evidence>
<dbReference type="RefSeq" id="WP_005024720.1">
    <property type="nucleotide sequence ID" value="NZ_KE150239.1"/>
</dbReference>
<evidence type="ECO:0000256" key="1">
    <source>
        <dbReference type="SAM" id="Phobius"/>
    </source>
</evidence>
<accession>E5Y2W1</accession>
<protein>
    <submittedName>
        <fullName evidence="3">Uncharacterized protein</fullName>
    </submittedName>
</protein>
<feature type="signal peptide" evidence="2">
    <location>
        <begin position="1"/>
        <end position="32"/>
    </location>
</feature>
<reference evidence="3 4" key="1">
    <citation type="submission" date="2010-10" db="EMBL/GenBank/DDBJ databases">
        <authorList>
            <consortium name="The Broad Institute Genome Sequencing Platform"/>
            <person name="Ward D."/>
            <person name="Earl A."/>
            <person name="Feldgarden M."/>
            <person name="Young S.K."/>
            <person name="Gargeya S."/>
            <person name="Zeng Q."/>
            <person name="Alvarado L."/>
            <person name="Berlin A."/>
            <person name="Bochicchio J."/>
            <person name="Chapman S.B."/>
            <person name="Chen Z."/>
            <person name="Freedman E."/>
            <person name="Gellesch M."/>
            <person name="Goldberg J."/>
            <person name="Griggs A."/>
            <person name="Gujja S."/>
            <person name="Heilman E."/>
            <person name="Heiman D."/>
            <person name="Howarth C."/>
            <person name="Mehta T."/>
            <person name="Neiman D."/>
            <person name="Pearson M."/>
            <person name="Roberts A."/>
            <person name="Saif S."/>
            <person name="Shea T."/>
            <person name="Shenoy N."/>
            <person name="Sisk P."/>
            <person name="Stolte C."/>
            <person name="Sykes S."/>
            <person name="White J."/>
            <person name="Yandava C."/>
            <person name="Allen-Vercoe E."/>
            <person name="Sibley C."/>
            <person name="Ambrose C.E."/>
            <person name="Strauss J."/>
            <person name="Daigneault M."/>
            <person name="Haas B."/>
            <person name="Nusbaum C."/>
            <person name="Birren B."/>
        </authorList>
    </citation>
    <scope>NUCLEOTIDE SEQUENCE [LARGE SCALE GENOMIC DNA]</scope>
    <source>
        <strain evidence="3 4">3_1_6</strain>
    </source>
</reference>
<evidence type="ECO:0000313" key="3">
    <source>
        <dbReference type="EMBL" id="EFV45660.1"/>
    </source>
</evidence>
<proteinExistence type="predicted"/>
<dbReference type="STRING" id="563192.HMPREF0179_00522"/>
<feature type="transmembrane region" description="Helical" evidence="1">
    <location>
        <begin position="80"/>
        <end position="97"/>
    </location>
</feature>
<dbReference type="HOGENOM" id="CLU_1746117_0_0_7"/>
<comment type="caution">
    <text evidence="3">The sequence shown here is derived from an EMBL/GenBank/DDBJ whole genome shotgun (WGS) entry which is preliminary data.</text>
</comment>
<gene>
    <name evidence="3" type="ORF">HMPREF0179_00522</name>
</gene>
<keyword evidence="1" id="KW-1133">Transmembrane helix</keyword>
<dbReference type="Proteomes" id="UP000006034">
    <property type="component" value="Unassembled WGS sequence"/>
</dbReference>
<organism evidence="3 4">
    <name type="scientific">Bilophila wadsworthia (strain 3_1_6)</name>
    <dbReference type="NCBI Taxonomy" id="563192"/>
    <lineage>
        <taxon>Bacteria</taxon>
        <taxon>Pseudomonadati</taxon>
        <taxon>Thermodesulfobacteriota</taxon>
        <taxon>Desulfovibrionia</taxon>
        <taxon>Desulfovibrionales</taxon>
        <taxon>Desulfovibrionaceae</taxon>
        <taxon>Bilophila</taxon>
    </lineage>
</organism>
<keyword evidence="4" id="KW-1185">Reference proteome</keyword>
<keyword evidence="2" id="KW-0732">Signal</keyword>
<sequence length="149" mass="16409">MRRSLSLLCRRGICLLLAASYIVCLCAASLNAAPTVAEAGSIASLELLPRAENPHLSPDDPALAASIPETSGKSLQSWESLFPLLLVILWPHLFRAVRLRLRDHRLPRHTDIRGLLPLPAAPPLADPPFFAEDSIMFSRRIMQRRAACV</sequence>
<evidence type="ECO:0000313" key="4">
    <source>
        <dbReference type="Proteomes" id="UP000006034"/>
    </source>
</evidence>
<dbReference type="GeneID" id="78086708"/>
<reference evidence="3 4" key="2">
    <citation type="submission" date="2013-04" db="EMBL/GenBank/DDBJ databases">
        <title>The Genome Sequence of Bilophila wadsworthia 3_1_6.</title>
        <authorList>
            <consortium name="The Broad Institute Genomics Platform"/>
            <person name="Earl A."/>
            <person name="Ward D."/>
            <person name="Feldgarden M."/>
            <person name="Gevers D."/>
            <person name="Sibley C."/>
            <person name="Strauss J."/>
            <person name="Allen-Vercoe E."/>
            <person name="Walker B."/>
            <person name="Young S."/>
            <person name="Zeng Q."/>
            <person name="Gargeya S."/>
            <person name="Fitzgerald M."/>
            <person name="Haas B."/>
            <person name="Abouelleil A."/>
            <person name="Allen A.W."/>
            <person name="Alvarado L."/>
            <person name="Arachchi H.M."/>
            <person name="Berlin A.M."/>
            <person name="Chapman S.B."/>
            <person name="Gainer-Dewar J."/>
            <person name="Goldberg J."/>
            <person name="Griggs A."/>
            <person name="Gujja S."/>
            <person name="Hansen M."/>
            <person name="Howarth C."/>
            <person name="Imamovic A."/>
            <person name="Ireland A."/>
            <person name="Larimer J."/>
            <person name="McCowan C."/>
            <person name="Murphy C."/>
            <person name="Pearson M."/>
            <person name="Poon T.W."/>
            <person name="Priest M."/>
            <person name="Roberts A."/>
            <person name="Saif S."/>
            <person name="Shea T."/>
            <person name="Sisk P."/>
            <person name="Sykes S."/>
            <person name="Wortman J."/>
            <person name="Nusbaum C."/>
            <person name="Birren B."/>
        </authorList>
    </citation>
    <scope>NUCLEOTIDE SEQUENCE [LARGE SCALE GENOMIC DNA]</scope>
    <source>
        <strain evidence="3 4">3_1_6</strain>
    </source>
</reference>
<name>E5Y2W1_BILW3</name>
<dbReference type="AlphaFoldDB" id="E5Y2W1"/>
<keyword evidence="1" id="KW-0472">Membrane</keyword>